<dbReference type="SUPFAM" id="SSF88723">
    <property type="entry name" value="PIN domain-like"/>
    <property type="match status" value="1"/>
</dbReference>
<keyword evidence="2" id="KW-0479">Metal-binding</keyword>
<keyword evidence="7" id="KW-1185">Reference proteome</keyword>
<evidence type="ECO:0000313" key="7">
    <source>
        <dbReference type="Proteomes" id="UP000248764"/>
    </source>
</evidence>
<dbReference type="GO" id="GO:0016787">
    <property type="term" value="F:hydrolase activity"/>
    <property type="evidence" value="ECO:0007669"/>
    <property type="project" value="UniProtKB-KW"/>
</dbReference>
<dbReference type="InterPro" id="IPR002716">
    <property type="entry name" value="PIN_dom"/>
</dbReference>
<organism evidence="6 7">
    <name type="scientific">Jiangella anatolica</name>
    <dbReference type="NCBI Taxonomy" id="2670374"/>
    <lineage>
        <taxon>Bacteria</taxon>
        <taxon>Bacillati</taxon>
        <taxon>Actinomycetota</taxon>
        <taxon>Actinomycetes</taxon>
        <taxon>Jiangellales</taxon>
        <taxon>Jiangellaceae</taxon>
        <taxon>Jiangella</taxon>
    </lineage>
</organism>
<keyword evidence="1" id="KW-0540">Nuclease</keyword>
<dbReference type="Proteomes" id="UP000248764">
    <property type="component" value="Unassembled WGS sequence"/>
</dbReference>
<evidence type="ECO:0000256" key="2">
    <source>
        <dbReference type="ARBA" id="ARBA00022723"/>
    </source>
</evidence>
<dbReference type="GO" id="GO:0004518">
    <property type="term" value="F:nuclease activity"/>
    <property type="evidence" value="ECO:0007669"/>
    <property type="project" value="UniProtKB-KW"/>
</dbReference>
<keyword evidence="4" id="KW-0460">Magnesium</keyword>
<evidence type="ECO:0000259" key="5">
    <source>
        <dbReference type="Pfam" id="PF13470"/>
    </source>
</evidence>
<dbReference type="AlphaFoldDB" id="A0A2W2CHY1"/>
<name>A0A2W2CHY1_9ACTN</name>
<dbReference type="Pfam" id="PF13470">
    <property type="entry name" value="PIN_3"/>
    <property type="match status" value="1"/>
</dbReference>
<feature type="domain" description="PIN" evidence="5">
    <location>
        <begin position="14"/>
        <end position="124"/>
    </location>
</feature>
<dbReference type="EMBL" id="POTW01000010">
    <property type="protein sequence ID" value="PZF85156.1"/>
    <property type="molecule type" value="Genomic_DNA"/>
</dbReference>
<evidence type="ECO:0000313" key="6">
    <source>
        <dbReference type="EMBL" id="PZF85156.1"/>
    </source>
</evidence>
<gene>
    <name evidence="6" type="ORF">C1I92_06145</name>
</gene>
<protein>
    <recommendedName>
        <fullName evidence="5">PIN domain-containing protein</fullName>
    </recommendedName>
</protein>
<dbReference type="InterPro" id="IPR029060">
    <property type="entry name" value="PIN-like_dom_sf"/>
</dbReference>
<dbReference type="RefSeq" id="WP_111253782.1">
    <property type="nucleotide sequence ID" value="NZ_POTW01000010.1"/>
</dbReference>
<proteinExistence type="predicted"/>
<dbReference type="GO" id="GO:0046872">
    <property type="term" value="F:metal ion binding"/>
    <property type="evidence" value="ECO:0007669"/>
    <property type="project" value="UniProtKB-KW"/>
</dbReference>
<reference evidence="6 7" key="1">
    <citation type="submission" date="2018-01" db="EMBL/GenBank/DDBJ databases">
        <title>Draft genome sequence of Jiangella sp. GTF31.</title>
        <authorList>
            <person name="Sahin N."/>
            <person name="Ay H."/>
            <person name="Saygin H."/>
        </authorList>
    </citation>
    <scope>NUCLEOTIDE SEQUENCE [LARGE SCALE GENOMIC DNA]</scope>
    <source>
        <strain evidence="6 7">GTF31</strain>
    </source>
</reference>
<accession>A0A2W2CHY1</accession>
<evidence type="ECO:0000256" key="3">
    <source>
        <dbReference type="ARBA" id="ARBA00022801"/>
    </source>
</evidence>
<evidence type="ECO:0000256" key="4">
    <source>
        <dbReference type="ARBA" id="ARBA00022842"/>
    </source>
</evidence>
<evidence type="ECO:0000256" key="1">
    <source>
        <dbReference type="ARBA" id="ARBA00022722"/>
    </source>
</evidence>
<keyword evidence="3" id="KW-0378">Hydrolase</keyword>
<sequence>MTDDLDLPGMVRVVLVDANVLYSRVLRDYLLYAADEEIIAIAWSRRILDEVTEHLAAKVAGFTVESGARLAAAMNRAFPYAEVEPTLEDHERLSELALPDEDDRHVIAAAVAAEATVLCTANTKDFPEEVAGALGFEVMTPDALLSVLIAEYPAQMLSVHATAVARLRGATDASTMAALERAGAPIVAARMMPLLASAGGALD</sequence>
<comment type="caution">
    <text evidence="6">The sequence shown here is derived from an EMBL/GenBank/DDBJ whole genome shotgun (WGS) entry which is preliminary data.</text>
</comment>